<name>A0A7T0KFF1_9CORY</name>
<accession>A0A7T0KFF1</accession>
<sequence length="159" mass="17994">MTYPNHPENDLSSDADYTNKRPPAPHSFDDLADAPDPAWLAEQNRKSSRQALWFLISIVVASLVCGLGSLLVLRQFPGPWCESGDAAWLCTTTTRSVWMGLAIFFPLLGVVGSGVIMLRKLNRYLRWRAWMGVFWALTLHFMIWAIDVLQVLYDTFFAA</sequence>
<dbReference type="AlphaFoldDB" id="A0A7T0KFF1"/>
<keyword evidence="2" id="KW-0472">Membrane</keyword>
<evidence type="ECO:0000313" key="4">
    <source>
        <dbReference type="Proteomes" id="UP000594681"/>
    </source>
</evidence>
<proteinExistence type="predicted"/>
<dbReference type="KEGG" id="cliz:G7Y31_11380"/>
<protein>
    <submittedName>
        <fullName evidence="3">Uncharacterized protein</fullName>
    </submittedName>
</protein>
<evidence type="ECO:0000313" key="3">
    <source>
        <dbReference type="EMBL" id="QPK79074.1"/>
    </source>
</evidence>
<dbReference type="EMBL" id="CP064954">
    <property type="protein sequence ID" value="QPK79074.1"/>
    <property type="molecule type" value="Genomic_DNA"/>
</dbReference>
<organism evidence="3 4">
    <name type="scientific">Corynebacterium lizhenjunii</name>
    <dbReference type="NCBI Taxonomy" id="2709394"/>
    <lineage>
        <taxon>Bacteria</taxon>
        <taxon>Bacillati</taxon>
        <taxon>Actinomycetota</taxon>
        <taxon>Actinomycetes</taxon>
        <taxon>Mycobacteriales</taxon>
        <taxon>Corynebacteriaceae</taxon>
        <taxon>Corynebacterium</taxon>
    </lineage>
</organism>
<evidence type="ECO:0000256" key="2">
    <source>
        <dbReference type="SAM" id="Phobius"/>
    </source>
</evidence>
<keyword evidence="2" id="KW-0812">Transmembrane</keyword>
<dbReference type="Proteomes" id="UP000594681">
    <property type="component" value="Chromosome"/>
</dbReference>
<reference evidence="3 4" key="1">
    <citation type="submission" date="2020-11" db="EMBL/GenBank/DDBJ databases">
        <title>Corynebacterium sp. ZJ-599.</title>
        <authorList>
            <person name="Zhou J."/>
        </authorList>
    </citation>
    <scope>NUCLEOTIDE SEQUENCE [LARGE SCALE GENOMIC DNA]</scope>
    <source>
        <strain evidence="3 4">ZJ-599</strain>
    </source>
</reference>
<feature type="transmembrane region" description="Helical" evidence="2">
    <location>
        <begin position="52"/>
        <end position="76"/>
    </location>
</feature>
<dbReference type="RefSeq" id="WP_165009888.1">
    <property type="nucleotide sequence ID" value="NZ_CP064954.1"/>
</dbReference>
<keyword evidence="2" id="KW-1133">Transmembrane helix</keyword>
<evidence type="ECO:0000256" key="1">
    <source>
        <dbReference type="SAM" id="MobiDB-lite"/>
    </source>
</evidence>
<feature type="region of interest" description="Disordered" evidence="1">
    <location>
        <begin position="1"/>
        <end position="20"/>
    </location>
</feature>
<gene>
    <name evidence="3" type="ORF">G7Y31_11380</name>
</gene>
<feature type="transmembrane region" description="Helical" evidence="2">
    <location>
        <begin position="130"/>
        <end position="153"/>
    </location>
</feature>
<keyword evidence="4" id="KW-1185">Reference proteome</keyword>
<feature type="transmembrane region" description="Helical" evidence="2">
    <location>
        <begin position="96"/>
        <end position="118"/>
    </location>
</feature>